<evidence type="ECO:0000313" key="9">
    <source>
        <dbReference type="EMBL" id="PCH43230.1"/>
    </source>
</evidence>
<feature type="domain" description="Abscisic acid G-protein coupled receptor-like" evidence="7">
    <location>
        <begin position="313"/>
        <end position="503"/>
    </location>
</feature>
<feature type="transmembrane region" description="Helical" evidence="6">
    <location>
        <begin position="119"/>
        <end position="141"/>
    </location>
</feature>
<protein>
    <recommendedName>
        <fullName evidence="11">G protein-coupled receptor 89</fullName>
    </recommendedName>
</protein>
<evidence type="ECO:0000256" key="3">
    <source>
        <dbReference type="ARBA" id="ARBA00022989"/>
    </source>
</evidence>
<feature type="region of interest" description="Disordered" evidence="5">
    <location>
        <begin position="40"/>
        <end position="69"/>
    </location>
</feature>
<evidence type="ECO:0000256" key="5">
    <source>
        <dbReference type="SAM" id="MobiDB-lite"/>
    </source>
</evidence>
<dbReference type="InterPro" id="IPR025969">
    <property type="entry name" value="ABA_GPCR_dom"/>
</dbReference>
<feature type="transmembrane region" description="Helical" evidence="6">
    <location>
        <begin position="161"/>
        <end position="178"/>
    </location>
</feature>
<feature type="transmembrane region" description="Helical" evidence="6">
    <location>
        <begin position="388"/>
        <end position="410"/>
    </location>
</feature>
<keyword evidence="3 6" id="KW-1133">Transmembrane helix</keyword>
<evidence type="ECO:0000256" key="6">
    <source>
        <dbReference type="SAM" id="Phobius"/>
    </source>
</evidence>
<sequence>MDVRSLIPELFARLVLFFACRKYLLRHLYHDLQDLSVQRTAEPGTPPVSEDPAVELETLPTPSTSASSSTPVVSAKRPFHSVLSRTLFSLCFSESCMLFLLLMSQTLDALHSRTRLINWNISLSLLLTVVIVLIPLSYSLVLSDRSPSASGVRQRPSALRILLNFVPVGIFLFLLSYIPLPSAVPSSNMITTILSRLIVVGTITLGALSGFGAINTAWTFFPVLRSKARNNPSAEDVRMAEQGLQRVQEDLAQRRMEVQKMQTAQVQSNWFARVVPSFRGDTPMQELAGLETLEYEMSRNLDALRQRHADAQFGRTLFGRLVNWGGRLFAIYCIYRILNSAANLVIPARRAANTQESATTGADMISMALAYVFALIPSVDVSVDQVAVVSRQISLVLVGIIILSSLRLVLRGVARALRVTSRNLGASLMLLILAQLMGIYLLSTLIQLRTTFPPPPVRPDGGADDRTVNLFSTLPKYQLFGALFDGSFLVAAGGSAVVRWFGDRINSVGETD</sequence>
<feature type="transmembrane region" description="Helical" evidence="6">
    <location>
        <begin position="358"/>
        <end position="376"/>
    </location>
</feature>
<accession>A0A2H3JM05</accession>
<feature type="transmembrane region" description="Helical" evidence="6">
    <location>
        <begin position="479"/>
        <end position="501"/>
    </location>
</feature>
<dbReference type="GO" id="GO:0016020">
    <property type="term" value="C:membrane"/>
    <property type="evidence" value="ECO:0007669"/>
    <property type="project" value="UniProtKB-SubCell"/>
</dbReference>
<dbReference type="STRING" id="742152.A0A2H3JM05"/>
<evidence type="ECO:0000259" key="8">
    <source>
        <dbReference type="Pfam" id="PF12537"/>
    </source>
</evidence>
<organism evidence="9 10">
    <name type="scientific">Wolfiporia cocos (strain MD-104)</name>
    <name type="common">Brown rot fungus</name>
    <dbReference type="NCBI Taxonomy" id="742152"/>
    <lineage>
        <taxon>Eukaryota</taxon>
        <taxon>Fungi</taxon>
        <taxon>Dikarya</taxon>
        <taxon>Basidiomycota</taxon>
        <taxon>Agaricomycotina</taxon>
        <taxon>Agaricomycetes</taxon>
        <taxon>Polyporales</taxon>
        <taxon>Phaeolaceae</taxon>
        <taxon>Wolfiporia</taxon>
    </lineage>
</organism>
<feature type="transmembrane region" description="Helical" evidence="6">
    <location>
        <begin position="422"/>
        <end position="446"/>
    </location>
</feature>
<comment type="subcellular location">
    <subcellularLocation>
        <location evidence="1">Membrane</location>
        <topology evidence="1">Multi-pass membrane protein</topology>
    </subcellularLocation>
</comment>
<dbReference type="OrthoDB" id="264392at2759"/>
<evidence type="ECO:0000256" key="2">
    <source>
        <dbReference type="ARBA" id="ARBA00022692"/>
    </source>
</evidence>
<dbReference type="PANTHER" id="PTHR15948:SF0">
    <property type="entry name" value="GOLGI PH REGULATOR A-RELATED"/>
    <property type="match status" value="1"/>
</dbReference>
<dbReference type="Proteomes" id="UP000218811">
    <property type="component" value="Unassembled WGS sequence"/>
</dbReference>
<gene>
    <name evidence="9" type="ORF">WOLCODRAFT_73912</name>
</gene>
<dbReference type="PANTHER" id="PTHR15948">
    <property type="entry name" value="G-PROTEIN COUPLED RECEPTOR 89-RELATED"/>
    <property type="match status" value="1"/>
</dbReference>
<evidence type="ECO:0000256" key="4">
    <source>
        <dbReference type="ARBA" id="ARBA00023136"/>
    </source>
</evidence>
<evidence type="ECO:0000313" key="10">
    <source>
        <dbReference type="Proteomes" id="UP000218811"/>
    </source>
</evidence>
<reference evidence="9 10" key="1">
    <citation type="journal article" date="2012" name="Science">
        <title>The Paleozoic origin of enzymatic lignin decomposition reconstructed from 31 fungal genomes.</title>
        <authorList>
            <person name="Floudas D."/>
            <person name="Binder M."/>
            <person name="Riley R."/>
            <person name="Barry K."/>
            <person name="Blanchette R.A."/>
            <person name="Henrissat B."/>
            <person name="Martinez A.T."/>
            <person name="Otillar R."/>
            <person name="Spatafora J.W."/>
            <person name="Yadav J.S."/>
            <person name="Aerts A."/>
            <person name="Benoit I."/>
            <person name="Boyd A."/>
            <person name="Carlson A."/>
            <person name="Copeland A."/>
            <person name="Coutinho P.M."/>
            <person name="de Vries R.P."/>
            <person name="Ferreira P."/>
            <person name="Findley K."/>
            <person name="Foster B."/>
            <person name="Gaskell J."/>
            <person name="Glotzer D."/>
            <person name="Gorecki P."/>
            <person name="Heitman J."/>
            <person name="Hesse C."/>
            <person name="Hori C."/>
            <person name="Igarashi K."/>
            <person name="Jurgens J.A."/>
            <person name="Kallen N."/>
            <person name="Kersten P."/>
            <person name="Kohler A."/>
            <person name="Kuees U."/>
            <person name="Kumar T.K.A."/>
            <person name="Kuo A."/>
            <person name="LaButti K."/>
            <person name="Larrondo L.F."/>
            <person name="Lindquist E."/>
            <person name="Ling A."/>
            <person name="Lombard V."/>
            <person name="Lucas S."/>
            <person name="Lundell T."/>
            <person name="Martin R."/>
            <person name="McLaughlin D.J."/>
            <person name="Morgenstern I."/>
            <person name="Morin E."/>
            <person name="Murat C."/>
            <person name="Nagy L.G."/>
            <person name="Nolan M."/>
            <person name="Ohm R.A."/>
            <person name="Patyshakuliyeva A."/>
            <person name="Rokas A."/>
            <person name="Ruiz-Duenas F.J."/>
            <person name="Sabat G."/>
            <person name="Salamov A."/>
            <person name="Samejima M."/>
            <person name="Schmutz J."/>
            <person name="Slot J.C."/>
            <person name="St John F."/>
            <person name="Stenlid J."/>
            <person name="Sun H."/>
            <person name="Sun S."/>
            <person name="Syed K."/>
            <person name="Tsang A."/>
            <person name="Wiebenga A."/>
            <person name="Young D."/>
            <person name="Pisabarro A."/>
            <person name="Eastwood D.C."/>
            <person name="Martin F."/>
            <person name="Cullen D."/>
            <person name="Grigoriev I.V."/>
            <person name="Hibbett D.S."/>
        </authorList>
    </citation>
    <scope>NUCLEOTIDE SEQUENCE [LARGE SCALE GENOMIC DNA]</scope>
    <source>
        <strain evidence="9 10">MD-104</strain>
    </source>
</reference>
<dbReference type="EMBL" id="KB468135">
    <property type="protein sequence ID" value="PCH43230.1"/>
    <property type="molecule type" value="Genomic_DNA"/>
</dbReference>
<keyword evidence="2 6" id="KW-0812">Transmembrane</keyword>
<name>A0A2H3JM05_WOLCO</name>
<feature type="transmembrane region" description="Helical" evidence="6">
    <location>
        <begin position="198"/>
        <end position="221"/>
    </location>
</feature>
<dbReference type="Pfam" id="PF12430">
    <property type="entry name" value="ABA_GPCR"/>
    <property type="match status" value="1"/>
</dbReference>
<keyword evidence="10" id="KW-1185">Reference proteome</keyword>
<dbReference type="InterPro" id="IPR015672">
    <property type="entry name" value="GPHR/GTG"/>
</dbReference>
<dbReference type="OMA" id="FSVYCVY"/>
<dbReference type="InterPro" id="IPR022535">
    <property type="entry name" value="Golgi_pH-regulator_cons_dom"/>
</dbReference>
<proteinExistence type="predicted"/>
<evidence type="ECO:0000256" key="1">
    <source>
        <dbReference type="ARBA" id="ARBA00004141"/>
    </source>
</evidence>
<feature type="domain" description="Golgi pH regulator conserved" evidence="8">
    <location>
        <begin position="189"/>
        <end position="257"/>
    </location>
</feature>
<dbReference type="AlphaFoldDB" id="A0A2H3JM05"/>
<evidence type="ECO:0008006" key="11">
    <source>
        <dbReference type="Google" id="ProtNLM"/>
    </source>
</evidence>
<keyword evidence="4 6" id="KW-0472">Membrane</keyword>
<dbReference type="Pfam" id="PF12537">
    <property type="entry name" value="GPHR_N"/>
    <property type="match status" value="1"/>
</dbReference>
<feature type="transmembrane region" description="Helical" evidence="6">
    <location>
        <begin position="86"/>
        <end position="107"/>
    </location>
</feature>
<feature type="compositionally biased region" description="Low complexity" evidence="5">
    <location>
        <begin position="60"/>
        <end position="69"/>
    </location>
</feature>
<evidence type="ECO:0000259" key="7">
    <source>
        <dbReference type="Pfam" id="PF12430"/>
    </source>
</evidence>